<keyword evidence="2" id="KW-1185">Reference proteome</keyword>
<evidence type="ECO:0000313" key="1">
    <source>
        <dbReference type="EMBL" id="KAJ7989147.1"/>
    </source>
</evidence>
<comment type="caution">
    <text evidence="1">The sequence shown here is derived from an EMBL/GenBank/DDBJ whole genome shotgun (WGS) entry which is preliminary data.</text>
</comment>
<dbReference type="EMBL" id="CM055757">
    <property type="protein sequence ID" value="KAJ7989147.1"/>
    <property type="molecule type" value="Genomic_DNA"/>
</dbReference>
<dbReference type="Proteomes" id="UP001157502">
    <property type="component" value="Chromosome 30"/>
</dbReference>
<name>A0ACC2FCZ2_DALPE</name>
<protein>
    <submittedName>
        <fullName evidence="1">Uncharacterized protein</fullName>
    </submittedName>
</protein>
<evidence type="ECO:0000313" key="2">
    <source>
        <dbReference type="Proteomes" id="UP001157502"/>
    </source>
</evidence>
<accession>A0ACC2FCZ2</accession>
<organism evidence="1 2">
    <name type="scientific">Dallia pectoralis</name>
    <name type="common">Alaska blackfish</name>
    <dbReference type="NCBI Taxonomy" id="75939"/>
    <lineage>
        <taxon>Eukaryota</taxon>
        <taxon>Metazoa</taxon>
        <taxon>Chordata</taxon>
        <taxon>Craniata</taxon>
        <taxon>Vertebrata</taxon>
        <taxon>Euteleostomi</taxon>
        <taxon>Actinopterygii</taxon>
        <taxon>Neopterygii</taxon>
        <taxon>Teleostei</taxon>
        <taxon>Protacanthopterygii</taxon>
        <taxon>Esociformes</taxon>
        <taxon>Umbridae</taxon>
        <taxon>Dallia</taxon>
    </lineage>
</organism>
<gene>
    <name evidence="1" type="ORF">DPEC_G00316500</name>
</gene>
<proteinExistence type="predicted"/>
<sequence length="123" mass="13905">MHVVTVTGLGERTSVSFHLDFNPHVKTTGLSWPSVKIACHLVFLGRFVLDHRGSCLEWRLIRDEAETHPHTTGVGFCVHVCLSEQTVSGEGEDRRVCRGEQLCLLVYPRDHKLLPKPELCVYL</sequence>
<reference evidence="1" key="1">
    <citation type="submission" date="2021-05" db="EMBL/GenBank/DDBJ databases">
        <authorList>
            <person name="Pan Q."/>
            <person name="Jouanno E."/>
            <person name="Zahm M."/>
            <person name="Klopp C."/>
            <person name="Cabau C."/>
            <person name="Louis A."/>
            <person name="Berthelot C."/>
            <person name="Parey E."/>
            <person name="Roest Crollius H."/>
            <person name="Montfort J."/>
            <person name="Robinson-Rechavi M."/>
            <person name="Bouchez O."/>
            <person name="Lampietro C."/>
            <person name="Lopez Roques C."/>
            <person name="Donnadieu C."/>
            <person name="Postlethwait J."/>
            <person name="Bobe J."/>
            <person name="Dillon D."/>
            <person name="Chandos A."/>
            <person name="von Hippel F."/>
            <person name="Guiguen Y."/>
        </authorList>
    </citation>
    <scope>NUCLEOTIDE SEQUENCE</scope>
    <source>
        <strain evidence="1">YG-Jan2019</strain>
    </source>
</reference>